<evidence type="ECO:0000313" key="6">
    <source>
        <dbReference type="Proteomes" id="UP001234989"/>
    </source>
</evidence>
<evidence type="ECO:0000313" key="4">
    <source>
        <dbReference type="EMBL" id="WMV46424.1"/>
    </source>
</evidence>
<dbReference type="EMBL" id="CP133612">
    <property type="protein sequence ID" value="WMV10039.1"/>
    <property type="molecule type" value="Genomic_DNA"/>
</dbReference>
<dbReference type="Proteomes" id="UP001234989">
    <property type="component" value="Chromosome 5"/>
</dbReference>
<dbReference type="EMBL" id="CP133620">
    <property type="protein sequence ID" value="WMV46794.1"/>
    <property type="molecule type" value="Genomic_DNA"/>
</dbReference>
<evidence type="ECO:0000313" key="1">
    <source>
        <dbReference type="EMBL" id="WMV10039.1"/>
    </source>
</evidence>
<evidence type="ECO:0000313" key="5">
    <source>
        <dbReference type="EMBL" id="WMV46794.1"/>
    </source>
</evidence>
<evidence type="ECO:0000313" key="2">
    <source>
        <dbReference type="EMBL" id="WMV28223.1"/>
    </source>
</evidence>
<evidence type="ECO:0000313" key="3">
    <source>
        <dbReference type="EMBL" id="WMV34408.1"/>
    </source>
</evidence>
<dbReference type="Proteomes" id="UP001234989">
    <property type="component" value="Chromosome 9"/>
</dbReference>
<dbReference type="Proteomes" id="UP001234989">
    <property type="component" value="Chromosome 6"/>
</dbReference>
<dbReference type="AlphaFoldDB" id="A0AAF0PY13"/>
<dbReference type="EMBL" id="CP133620">
    <property type="protein sequence ID" value="WMV46424.1"/>
    <property type="molecule type" value="Genomic_DNA"/>
</dbReference>
<accession>A0AAF0PY13</accession>
<reference evidence="1" key="1">
    <citation type="submission" date="2023-08" db="EMBL/GenBank/DDBJ databases">
        <title>A de novo genome assembly of Solanum verrucosum Schlechtendal, a Mexican diploid species geographically isolated from the other diploid A-genome species in potato relatives.</title>
        <authorList>
            <person name="Hosaka K."/>
        </authorList>
    </citation>
    <scope>NUCLEOTIDE SEQUENCE</scope>
    <source>
        <tissue evidence="1">Young leaves</tissue>
    </source>
</reference>
<organism evidence="1 6">
    <name type="scientific">Solanum verrucosum</name>
    <dbReference type="NCBI Taxonomy" id="315347"/>
    <lineage>
        <taxon>Eukaryota</taxon>
        <taxon>Viridiplantae</taxon>
        <taxon>Streptophyta</taxon>
        <taxon>Embryophyta</taxon>
        <taxon>Tracheophyta</taxon>
        <taxon>Spermatophyta</taxon>
        <taxon>Magnoliopsida</taxon>
        <taxon>eudicotyledons</taxon>
        <taxon>Gunneridae</taxon>
        <taxon>Pentapetalae</taxon>
        <taxon>asterids</taxon>
        <taxon>lamiids</taxon>
        <taxon>Solanales</taxon>
        <taxon>Solanaceae</taxon>
        <taxon>Solanoideae</taxon>
        <taxon>Solaneae</taxon>
        <taxon>Solanum</taxon>
    </lineage>
</organism>
<dbReference type="EMBL" id="CP133617">
    <property type="protein sequence ID" value="WMV34408.1"/>
    <property type="molecule type" value="Genomic_DNA"/>
</dbReference>
<protein>
    <submittedName>
        <fullName evidence="1">Uncharacterized protein</fullName>
    </submittedName>
</protein>
<name>A0AAF0PY13_SOLVR</name>
<proteinExistence type="predicted"/>
<gene>
    <name evidence="1" type="ORF">MTR67_003424</name>
    <name evidence="2" type="ORF">MTR67_021608</name>
    <name evidence="3" type="ORF">MTR67_027793</name>
    <name evidence="4" type="ORF">MTR67_039809</name>
    <name evidence="5" type="ORF">MTR67_040179</name>
</gene>
<keyword evidence="6" id="KW-1185">Reference proteome</keyword>
<dbReference type="EMBL" id="CP133616">
    <property type="protein sequence ID" value="WMV28223.1"/>
    <property type="molecule type" value="Genomic_DNA"/>
</dbReference>
<dbReference type="Proteomes" id="UP001234989">
    <property type="component" value="Chromosome 1"/>
</dbReference>
<sequence length="30" mass="3415">MNKLLSHCRSTRKGNPYSSYAKLLKTICNS</sequence>